<protein>
    <submittedName>
        <fullName evidence="1">Ras-domain-containing protein</fullName>
    </submittedName>
</protein>
<sequence length="412" mass="45250">MRTVKLVVIGNSGVGKTSLRGQYVSGRFSTGYRATIGADFITKTLPHHSNPEESVTLQIWDTAGQERFSSLSSAFFRGADAAVLMFDVNQPESLHALERWWAEFRERAPVSDEEMEDYCCVVVGNKIDLAQQRSEGPAVTEEDAQAFVDELVPTSSRASSPVTTYSYSEPIAPEAETSNTTDSEPEPEPELVPSINVPTATTSIDIGARHHKRPSKSRSRSSQFRFTNGTMTSTHTGLTVFHTPSSSYFDVYESARSSPLPRSHSPSPARSHLRISSTDSHEPSRAPRRAVSTSTFSSAPTITPSLFTRTAAPTPPTPPVESEDEGPPAAPLPPRPERRPKVFFTSAKTGVGVPDMFAYIAQRVVTRWEWEEAVEERTLHFRESTGSTIRLGDGRRDRKRALKQLGSSCCSS</sequence>
<keyword evidence="2" id="KW-1185">Reference proteome</keyword>
<name>A0ACB8RDF1_9AGAM</name>
<gene>
    <name evidence="1" type="ORF">FA95DRAFT_1500604</name>
</gene>
<accession>A0ACB8RDF1</accession>
<dbReference type="EMBL" id="MU276089">
    <property type="protein sequence ID" value="KAI0042007.1"/>
    <property type="molecule type" value="Genomic_DNA"/>
</dbReference>
<reference evidence="1" key="1">
    <citation type="submission" date="2021-02" db="EMBL/GenBank/DDBJ databases">
        <authorList>
            <consortium name="DOE Joint Genome Institute"/>
            <person name="Ahrendt S."/>
            <person name="Looney B.P."/>
            <person name="Miyauchi S."/>
            <person name="Morin E."/>
            <person name="Drula E."/>
            <person name="Courty P.E."/>
            <person name="Chicoki N."/>
            <person name="Fauchery L."/>
            <person name="Kohler A."/>
            <person name="Kuo A."/>
            <person name="Labutti K."/>
            <person name="Pangilinan J."/>
            <person name="Lipzen A."/>
            <person name="Riley R."/>
            <person name="Andreopoulos W."/>
            <person name="He G."/>
            <person name="Johnson J."/>
            <person name="Barry K.W."/>
            <person name="Grigoriev I.V."/>
            <person name="Nagy L."/>
            <person name="Hibbett D."/>
            <person name="Henrissat B."/>
            <person name="Matheny P.B."/>
            <person name="Labbe J."/>
            <person name="Martin F."/>
        </authorList>
    </citation>
    <scope>NUCLEOTIDE SEQUENCE</scope>
    <source>
        <strain evidence="1">FP105234-sp</strain>
    </source>
</reference>
<dbReference type="Proteomes" id="UP000814033">
    <property type="component" value="Unassembled WGS sequence"/>
</dbReference>
<proteinExistence type="predicted"/>
<evidence type="ECO:0000313" key="2">
    <source>
        <dbReference type="Proteomes" id="UP000814033"/>
    </source>
</evidence>
<reference evidence="1" key="2">
    <citation type="journal article" date="2022" name="New Phytol.">
        <title>Evolutionary transition to the ectomycorrhizal habit in the genomes of a hyperdiverse lineage of mushroom-forming fungi.</title>
        <authorList>
            <person name="Looney B."/>
            <person name="Miyauchi S."/>
            <person name="Morin E."/>
            <person name="Drula E."/>
            <person name="Courty P.E."/>
            <person name="Kohler A."/>
            <person name="Kuo A."/>
            <person name="LaButti K."/>
            <person name="Pangilinan J."/>
            <person name="Lipzen A."/>
            <person name="Riley R."/>
            <person name="Andreopoulos W."/>
            <person name="He G."/>
            <person name="Johnson J."/>
            <person name="Nolan M."/>
            <person name="Tritt A."/>
            <person name="Barry K.W."/>
            <person name="Grigoriev I.V."/>
            <person name="Nagy L.G."/>
            <person name="Hibbett D."/>
            <person name="Henrissat B."/>
            <person name="Matheny P.B."/>
            <person name="Labbe J."/>
            <person name="Martin F.M."/>
        </authorList>
    </citation>
    <scope>NUCLEOTIDE SEQUENCE</scope>
    <source>
        <strain evidence="1">FP105234-sp</strain>
    </source>
</reference>
<organism evidence="1 2">
    <name type="scientific">Auriscalpium vulgare</name>
    <dbReference type="NCBI Taxonomy" id="40419"/>
    <lineage>
        <taxon>Eukaryota</taxon>
        <taxon>Fungi</taxon>
        <taxon>Dikarya</taxon>
        <taxon>Basidiomycota</taxon>
        <taxon>Agaricomycotina</taxon>
        <taxon>Agaricomycetes</taxon>
        <taxon>Russulales</taxon>
        <taxon>Auriscalpiaceae</taxon>
        <taxon>Auriscalpium</taxon>
    </lineage>
</organism>
<evidence type="ECO:0000313" key="1">
    <source>
        <dbReference type="EMBL" id="KAI0042007.1"/>
    </source>
</evidence>
<comment type="caution">
    <text evidence="1">The sequence shown here is derived from an EMBL/GenBank/DDBJ whole genome shotgun (WGS) entry which is preliminary data.</text>
</comment>